<sequence length="126" mass="14103">MAIIGLDHLVLTVKNIKTTTDFYHKYFGIETINFQNGRTALKIGKQKINLHEIGHEIDPKAAFPTPGAGDICLISDTPIDDLIVHFKNEHLKIILGPVLRTGANGKIRSIYVRDPDKNLIEISNYI</sequence>
<dbReference type="InterPro" id="IPR029068">
    <property type="entry name" value="Glyas_Bleomycin-R_OHBP_Dase"/>
</dbReference>
<dbReference type="Gene3D" id="3.10.180.10">
    <property type="entry name" value="2,3-Dihydroxybiphenyl 1,2-Dioxygenase, domain 1"/>
    <property type="match status" value="1"/>
</dbReference>
<dbReference type="InterPro" id="IPR050383">
    <property type="entry name" value="GlyoxalaseI/FosfomycinResist"/>
</dbReference>
<dbReference type="RefSeq" id="WP_109586132.1">
    <property type="nucleotide sequence ID" value="NZ_CP029477.1"/>
</dbReference>
<reference evidence="2 3" key="1">
    <citation type="submission" date="2018-05" db="EMBL/GenBank/DDBJ databases">
        <title>Reference genomes for bee gut microbiota database.</title>
        <authorList>
            <person name="Ellegaard K.M."/>
        </authorList>
    </citation>
    <scope>NUCLEOTIDE SEQUENCE [LARGE SCALE GENOMIC DNA]</scope>
    <source>
        <strain evidence="2 3">ESL0186</strain>
    </source>
</reference>
<evidence type="ECO:0000313" key="2">
    <source>
        <dbReference type="EMBL" id="AWM75113.1"/>
    </source>
</evidence>
<dbReference type="InterPro" id="IPR004360">
    <property type="entry name" value="Glyas_Fos-R_dOase_dom"/>
</dbReference>
<dbReference type="CDD" id="cd07253">
    <property type="entry name" value="GLOD5"/>
    <property type="match status" value="1"/>
</dbReference>
<dbReference type="PANTHER" id="PTHR21366:SF14">
    <property type="entry name" value="GLYOXALASE DOMAIN-CONTAINING PROTEIN 5"/>
    <property type="match status" value="1"/>
</dbReference>
<dbReference type="Proteomes" id="UP000246036">
    <property type="component" value="Chromosome"/>
</dbReference>
<accession>A0ABM6VZK4</accession>
<evidence type="ECO:0000259" key="1">
    <source>
        <dbReference type="PROSITE" id="PS51819"/>
    </source>
</evidence>
<feature type="domain" description="VOC" evidence="1">
    <location>
        <begin position="5"/>
        <end position="125"/>
    </location>
</feature>
<dbReference type="Pfam" id="PF00903">
    <property type="entry name" value="Glyoxalase"/>
    <property type="match status" value="1"/>
</dbReference>
<protein>
    <submittedName>
        <fullName evidence="2">VOC family virulence protein</fullName>
    </submittedName>
</protein>
<proteinExistence type="predicted"/>
<dbReference type="InterPro" id="IPR037523">
    <property type="entry name" value="VOC_core"/>
</dbReference>
<dbReference type="PANTHER" id="PTHR21366">
    <property type="entry name" value="GLYOXALASE FAMILY PROTEIN"/>
    <property type="match status" value="1"/>
</dbReference>
<dbReference type="SUPFAM" id="SSF54593">
    <property type="entry name" value="Glyoxalase/Bleomycin resistance protein/Dihydroxybiphenyl dioxygenase"/>
    <property type="match status" value="1"/>
</dbReference>
<name>A0ABM6VZK4_9LACO</name>
<dbReference type="PROSITE" id="PS51819">
    <property type="entry name" value="VOC"/>
    <property type="match status" value="1"/>
</dbReference>
<evidence type="ECO:0000313" key="3">
    <source>
        <dbReference type="Proteomes" id="UP000246036"/>
    </source>
</evidence>
<organism evidence="2 3">
    <name type="scientific">Lactobacillus kullabergensis</name>
    <dbReference type="NCBI Taxonomy" id="1218493"/>
    <lineage>
        <taxon>Bacteria</taxon>
        <taxon>Bacillati</taxon>
        <taxon>Bacillota</taxon>
        <taxon>Bacilli</taxon>
        <taxon>Lactobacillales</taxon>
        <taxon>Lactobacillaceae</taxon>
        <taxon>Lactobacillus</taxon>
    </lineage>
</organism>
<gene>
    <name evidence="2" type="ORF">DKL58_03635</name>
</gene>
<dbReference type="EMBL" id="CP029477">
    <property type="protein sequence ID" value="AWM75113.1"/>
    <property type="molecule type" value="Genomic_DNA"/>
</dbReference>
<keyword evidence="3" id="KW-1185">Reference proteome</keyword>